<evidence type="ECO:0000313" key="5">
    <source>
        <dbReference type="EMBL" id="TMJ04360.1"/>
    </source>
</evidence>
<evidence type="ECO:0000313" key="6">
    <source>
        <dbReference type="Proteomes" id="UP000319353"/>
    </source>
</evidence>
<proteinExistence type="inferred from homology"/>
<dbReference type="PANTHER" id="PTHR30024:SF47">
    <property type="entry name" value="TAURINE-BINDING PERIPLASMIC PROTEIN"/>
    <property type="match status" value="1"/>
</dbReference>
<sequence length="307" mass="34404">MAAEPPPETTRIRLPHTPYICLAPQYLAEEFFRQEGFSEWEYLPLGSRAGVEAVADGRADISMWDIHSAIPLLDAGKPLVLLAGVHAGCYQLFAADRVKAIRDLKGKTAAVHYFGGGDHVLLSSMLAYVGVNPAQEVNWITGRGARNAMDVFADGEADAFVAFAQEPAELRAKKVGHVILQTSLDRPWSQYFCCMVVANRDFVQRHPVATKRVLRSILKAADICASEPERVARFLSDMRYETRYPIGLEVMKGSLYTRWREANPEDTLRFHALRLREAGMLKSTPQKLIAQGTDWRFLNELKKELKG</sequence>
<name>A0A537L8Q3_9BACT</name>
<dbReference type="AlphaFoldDB" id="A0A537L8Q3"/>
<evidence type="ECO:0000256" key="1">
    <source>
        <dbReference type="ARBA" id="ARBA00004418"/>
    </source>
</evidence>
<feature type="domain" description="SsuA/THI5-like" evidence="4">
    <location>
        <begin position="26"/>
        <end position="230"/>
    </location>
</feature>
<comment type="similarity">
    <text evidence="2">Belongs to the bacterial solute-binding protein SsuA/TauA family.</text>
</comment>
<gene>
    <name evidence="5" type="ORF">E6H01_04310</name>
</gene>
<dbReference type="GO" id="GO:0042597">
    <property type="term" value="C:periplasmic space"/>
    <property type="evidence" value="ECO:0007669"/>
    <property type="project" value="UniProtKB-SubCell"/>
</dbReference>
<reference evidence="5 6" key="1">
    <citation type="journal article" date="2019" name="Nat. Microbiol.">
        <title>Mediterranean grassland soil C-N compound turnover is dependent on rainfall and depth, and is mediated by genomically divergent microorganisms.</title>
        <authorList>
            <person name="Diamond S."/>
            <person name="Andeer P.F."/>
            <person name="Li Z."/>
            <person name="Crits-Christoph A."/>
            <person name="Burstein D."/>
            <person name="Anantharaman K."/>
            <person name="Lane K.R."/>
            <person name="Thomas B.C."/>
            <person name="Pan C."/>
            <person name="Northen T.R."/>
            <person name="Banfield J.F."/>
        </authorList>
    </citation>
    <scope>NUCLEOTIDE SEQUENCE [LARGE SCALE GENOMIC DNA]</scope>
    <source>
        <strain evidence="5">NP_4</strain>
    </source>
</reference>
<dbReference type="Proteomes" id="UP000319353">
    <property type="component" value="Unassembled WGS sequence"/>
</dbReference>
<keyword evidence="3" id="KW-0732">Signal</keyword>
<evidence type="ECO:0000259" key="4">
    <source>
        <dbReference type="Pfam" id="PF09084"/>
    </source>
</evidence>
<evidence type="ECO:0000256" key="3">
    <source>
        <dbReference type="ARBA" id="ARBA00022729"/>
    </source>
</evidence>
<organism evidence="5 6">
    <name type="scientific">Candidatus Segetimicrobium genomatis</name>
    <dbReference type="NCBI Taxonomy" id="2569760"/>
    <lineage>
        <taxon>Bacteria</taxon>
        <taxon>Bacillati</taxon>
        <taxon>Candidatus Sysuimicrobiota</taxon>
        <taxon>Candidatus Sysuimicrobiia</taxon>
        <taxon>Candidatus Sysuimicrobiales</taxon>
        <taxon>Candidatus Segetimicrobiaceae</taxon>
        <taxon>Candidatus Segetimicrobium</taxon>
    </lineage>
</organism>
<comment type="subcellular location">
    <subcellularLocation>
        <location evidence="1">Periplasm</location>
    </subcellularLocation>
</comment>
<dbReference type="Gene3D" id="3.40.190.10">
    <property type="entry name" value="Periplasmic binding protein-like II"/>
    <property type="match status" value="2"/>
</dbReference>
<dbReference type="EMBL" id="VBAL01000045">
    <property type="protein sequence ID" value="TMJ04360.1"/>
    <property type="molecule type" value="Genomic_DNA"/>
</dbReference>
<comment type="caution">
    <text evidence="5">The sequence shown here is derived from an EMBL/GenBank/DDBJ whole genome shotgun (WGS) entry which is preliminary data.</text>
</comment>
<dbReference type="PANTHER" id="PTHR30024">
    <property type="entry name" value="ALIPHATIC SULFONATES-BINDING PROTEIN-RELATED"/>
    <property type="match status" value="1"/>
</dbReference>
<accession>A0A537L8Q3</accession>
<evidence type="ECO:0000256" key="2">
    <source>
        <dbReference type="ARBA" id="ARBA00010742"/>
    </source>
</evidence>
<protein>
    <submittedName>
        <fullName evidence="5">ABC transporter substrate-binding protein</fullName>
    </submittedName>
</protein>
<dbReference type="InterPro" id="IPR015168">
    <property type="entry name" value="SsuA/THI5"/>
</dbReference>
<dbReference type="Pfam" id="PF09084">
    <property type="entry name" value="NMT1"/>
    <property type="match status" value="1"/>
</dbReference>
<dbReference type="SUPFAM" id="SSF53850">
    <property type="entry name" value="Periplasmic binding protein-like II"/>
    <property type="match status" value="1"/>
</dbReference>